<feature type="domain" description="N-acetyltransferase" evidence="10">
    <location>
        <begin position="19"/>
        <end position="180"/>
    </location>
</feature>
<evidence type="ECO:0000259" key="10">
    <source>
        <dbReference type="PROSITE" id="PS51186"/>
    </source>
</evidence>
<organism evidence="11 12">
    <name type="scientific">Catenovulum adriaticum</name>
    <dbReference type="NCBI Taxonomy" id="2984846"/>
    <lineage>
        <taxon>Bacteria</taxon>
        <taxon>Pseudomonadati</taxon>
        <taxon>Pseudomonadota</taxon>
        <taxon>Gammaproteobacteria</taxon>
        <taxon>Alteromonadales</taxon>
        <taxon>Alteromonadaceae</taxon>
        <taxon>Catenovulum</taxon>
    </lineage>
</organism>
<evidence type="ECO:0000256" key="7">
    <source>
        <dbReference type="ARBA" id="ARBA00048924"/>
    </source>
</evidence>
<dbReference type="Pfam" id="PF00583">
    <property type="entry name" value="Acetyltransf_1"/>
    <property type="match status" value="1"/>
</dbReference>
<dbReference type="EMBL" id="CP109965">
    <property type="protein sequence ID" value="WAJ69864.1"/>
    <property type="molecule type" value="Genomic_DNA"/>
</dbReference>
<evidence type="ECO:0000313" key="12">
    <source>
        <dbReference type="Proteomes" id="UP001163726"/>
    </source>
</evidence>
<evidence type="ECO:0000256" key="4">
    <source>
        <dbReference type="ARBA" id="ARBA00017935"/>
    </source>
</evidence>
<name>A0ABY7AK51_9ALTE</name>
<dbReference type="RefSeq" id="WP_268074158.1">
    <property type="nucleotide sequence ID" value="NZ_CP109965.1"/>
</dbReference>
<dbReference type="InterPro" id="IPR012772">
    <property type="entry name" value="Ectoine_EctA"/>
</dbReference>
<comment type="similarity">
    <text evidence="2 8">Belongs to the acetyltransferase family. EctA subfamily.</text>
</comment>
<evidence type="ECO:0000256" key="2">
    <source>
        <dbReference type="ARBA" id="ARBA00010712"/>
    </source>
</evidence>
<dbReference type="InterPro" id="IPR000182">
    <property type="entry name" value="GNAT_dom"/>
</dbReference>
<comment type="pathway">
    <text evidence="1 8">Amine and polyamine biosynthesis; ectoine biosynthesis; L-ectoine from L-aspartate 4-semialdehyde: step 2/3.</text>
</comment>
<evidence type="ECO:0000256" key="3">
    <source>
        <dbReference type="ARBA" id="ARBA00012355"/>
    </source>
</evidence>
<accession>A0ABY7AK51</accession>
<evidence type="ECO:0000256" key="1">
    <source>
        <dbReference type="ARBA" id="ARBA00004978"/>
    </source>
</evidence>
<proteinExistence type="inferred from homology"/>
<evidence type="ECO:0000256" key="5">
    <source>
        <dbReference type="ARBA" id="ARBA00022679"/>
    </source>
</evidence>
<keyword evidence="5 8" id="KW-0808">Transferase</keyword>
<sequence>MNTSKSKVDSSTTQKSDQISFRHPQSSDGYAINQLIEACPPLDTNSVYCNLLQCSHFSDTCVVAELDGEIVGWVSAYLEPKQTDNLFVWQMAVSEKARGCALSQRMLTFLLSQPQCSHVRFIDTTITADNSASRRVFKKLAENLNTECVESVMFSKEVHFGGKHDDEFLFHIGPFSANKL</sequence>
<dbReference type="Proteomes" id="UP001163726">
    <property type="component" value="Chromosome"/>
</dbReference>
<dbReference type="EC" id="2.3.1.178" evidence="3 8"/>
<dbReference type="InterPro" id="IPR016181">
    <property type="entry name" value="Acyl_CoA_acyltransferase"/>
</dbReference>
<dbReference type="PROSITE" id="PS51186">
    <property type="entry name" value="GNAT"/>
    <property type="match status" value="1"/>
</dbReference>
<dbReference type="NCBIfam" id="TIGR02406">
    <property type="entry name" value="ectoine_EctA"/>
    <property type="match status" value="1"/>
</dbReference>
<comment type="function">
    <text evidence="8">Catalyzes the acetylation of L-2,4-diaminobutyrate (DABA) to gamma-N-acetyl-alpha,gamma-diaminobutyric acid (ADABA) with acetyl coenzyme A.</text>
</comment>
<dbReference type="Gene3D" id="3.40.630.30">
    <property type="match status" value="1"/>
</dbReference>
<dbReference type="CDD" id="cd04301">
    <property type="entry name" value="NAT_SF"/>
    <property type="match status" value="1"/>
</dbReference>
<evidence type="ECO:0000256" key="9">
    <source>
        <dbReference type="SAM" id="MobiDB-lite"/>
    </source>
</evidence>
<dbReference type="SUPFAM" id="SSF55729">
    <property type="entry name" value="Acyl-CoA N-acyltransferases (Nat)"/>
    <property type="match status" value="1"/>
</dbReference>
<keyword evidence="12" id="KW-1185">Reference proteome</keyword>
<dbReference type="GO" id="GO:0033816">
    <property type="term" value="F:diaminobutyrate acetyltransferase activity"/>
    <property type="evidence" value="ECO:0007669"/>
    <property type="project" value="UniProtKB-EC"/>
</dbReference>
<gene>
    <name evidence="8 11" type="primary">ectA</name>
    <name evidence="11" type="ORF">OLW01_11995</name>
</gene>
<evidence type="ECO:0000256" key="6">
    <source>
        <dbReference type="ARBA" id="ARBA00023315"/>
    </source>
</evidence>
<keyword evidence="6 8" id="KW-0012">Acyltransferase</keyword>
<protein>
    <recommendedName>
        <fullName evidence="4 8">L-2,4-diaminobutyric acid acetyltransferase</fullName>
        <shortName evidence="8">DABA acetyltransferase</shortName>
        <ecNumber evidence="3 8">2.3.1.178</ecNumber>
    </recommendedName>
</protein>
<evidence type="ECO:0000313" key="11">
    <source>
        <dbReference type="EMBL" id="WAJ69864.1"/>
    </source>
</evidence>
<feature type="region of interest" description="Disordered" evidence="9">
    <location>
        <begin position="1"/>
        <end position="25"/>
    </location>
</feature>
<comment type="catalytic activity">
    <reaction evidence="7 8">
        <text>L-2,4-diaminobutanoate + acetyl-CoA = (2S)-4-acetamido-2-aminobutanoate + CoA + H(+)</text>
        <dbReference type="Rhea" id="RHEA:16901"/>
        <dbReference type="ChEBI" id="CHEBI:15378"/>
        <dbReference type="ChEBI" id="CHEBI:57287"/>
        <dbReference type="ChEBI" id="CHEBI:57288"/>
        <dbReference type="ChEBI" id="CHEBI:58761"/>
        <dbReference type="ChEBI" id="CHEBI:58929"/>
        <dbReference type="EC" id="2.3.1.178"/>
    </reaction>
</comment>
<evidence type="ECO:0000256" key="8">
    <source>
        <dbReference type="RuleBase" id="RU365045"/>
    </source>
</evidence>
<reference evidence="11" key="1">
    <citation type="submission" date="2022-10" db="EMBL/GenBank/DDBJ databases">
        <title>Catenovulum adriacola sp. nov. isolated in the Harbour of Susak.</title>
        <authorList>
            <person name="Schoch T."/>
            <person name="Reich S.J."/>
            <person name="Stoeferle S."/>
            <person name="Flaiz M."/>
            <person name="Kazda M."/>
            <person name="Riedel C.U."/>
            <person name="Duerre P."/>
        </authorList>
    </citation>
    <scope>NUCLEOTIDE SEQUENCE</scope>
    <source>
        <strain evidence="11">TS8</strain>
    </source>
</reference>